<dbReference type="AlphaFoldDB" id="A0AAW4W1D5"/>
<evidence type="ECO:0000313" key="1">
    <source>
        <dbReference type="EMBL" id="MCC2177550.1"/>
    </source>
</evidence>
<proteinExistence type="predicted"/>
<protein>
    <recommendedName>
        <fullName evidence="3">Outer-membrane lipoprotein LolB</fullName>
    </recommendedName>
</protein>
<dbReference type="Proteomes" id="UP001298753">
    <property type="component" value="Unassembled WGS sequence"/>
</dbReference>
<name>A0AAW4W1D5_9FIRM</name>
<gene>
    <name evidence="1" type="ORF">LKD22_10510</name>
</gene>
<accession>A0AAW4W1D5</accession>
<sequence>MAALVLLCGCGRSAEMSAEDVRAHFASLDSCTAHLKIISDLDESVLEFESDYVYNKEDSDSFTLTAPESVAGIGGRISGEENGAFTLQYNDLQLDDIAPRHTGLTPADAWFCLLNDLRYAAPAQVWSEHTNGESLLVLRYEKADDSVEKQVWLRQSDLQPVYAELYADGARVLTIQVESCQ</sequence>
<organism evidence="1 2">
    <name type="scientific">Agathobaculum butyriciproducens</name>
    <dbReference type="NCBI Taxonomy" id="1628085"/>
    <lineage>
        <taxon>Bacteria</taxon>
        <taxon>Bacillati</taxon>
        <taxon>Bacillota</taxon>
        <taxon>Clostridia</taxon>
        <taxon>Eubacteriales</taxon>
        <taxon>Butyricicoccaceae</taxon>
        <taxon>Agathobaculum</taxon>
    </lineage>
</organism>
<comment type="caution">
    <text evidence="1">The sequence shown here is derived from an EMBL/GenBank/DDBJ whole genome shotgun (WGS) entry which is preliminary data.</text>
</comment>
<dbReference type="GeneID" id="98660637"/>
<dbReference type="RefSeq" id="WP_118479483.1">
    <property type="nucleotide sequence ID" value="NZ_JAJCKJ010000004.1"/>
</dbReference>
<evidence type="ECO:0000313" key="2">
    <source>
        <dbReference type="Proteomes" id="UP001298753"/>
    </source>
</evidence>
<dbReference type="EMBL" id="JAJEPX010000038">
    <property type="protein sequence ID" value="MCC2177550.1"/>
    <property type="molecule type" value="Genomic_DNA"/>
</dbReference>
<keyword evidence="2" id="KW-1185">Reference proteome</keyword>
<reference evidence="1 2" key="1">
    <citation type="submission" date="2021-10" db="EMBL/GenBank/DDBJ databases">
        <title>Anaerobic single-cell dispensing facilitates the cultivation of human gut bacteria.</title>
        <authorList>
            <person name="Afrizal A."/>
        </authorList>
    </citation>
    <scope>NUCLEOTIDE SEQUENCE [LARGE SCALE GENOMIC DNA]</scope>
    <source>
        <strain evidence="1 2">CLA-AA-H270</strain>
    </source>
</reference>
<evidence type="ECO:0008006" key="3">
    <source>
        <dbReference type="Google" id="ProtNLM"/>
    </source>
</evidence>